<sequence length="591" mass="66329">MSFPIIPQNLSITAMRSSGYRDSAHALAELIDNAIQAGQEHGGTTQVELICVDEAPSSTVRKRISRIAVYDNAVGMDPAALRKALQFGNGSRLDPKNQKGIGKFGMGLPNSSISQCKRVDVWSWQGGNVFHTYLDIDTIQNGNLTEVPDPTVSAIPAEWLKLIAGEIAPHGTLVVWSNLDRISWKQSSTLLRNTEFIAGRVYRRFINKKSVRIRLAAYELAAGTYNSTYESFVRPNDPLYLMAGTNTPAPFDQLAAFELFGEPVSLTVGYNGQEHDVTIRASISKKETRREGGNRPIGRHAKKNQGISVVRADRELELNRSFENSYDPRERWWGIEVEFEPALDDVFGVTNNKQAATGFYLMDLGDDAAAEGMSESEYRDMLKADRDPRLPMYRISREIDKLLDAMRARIAKMKEGERTAKRQETDANKAEKAATEAVNRRRERIGDTGRSDQGEKLSPEARAQALMMEIVNDGVEDKVAQQIAIDYVAKKIKFRFRHADVSGQTIFDTSTVGGVILITLNTRHPVHEKLFEVLRDEEAVSNSYAKEVLSLIAAWARLEDEAQTDKMRIAIEDMRLQWGRMAMDFFELEED</sequence>
<feature type="region of interest" description="Disordered" evidence="1">
    <location>
        <begin position="415"/>
        <end position="458"/>
    </location>
</feature>
<evidence type="ECO:0000313" key="2">
    <source>
        <dbReference type="EMBL" id="MBF2713204.1"/>
    </source>
</evidence>
<dbReference type="Proteomes" id="UP000655037">
    <property type="component" value="Unassembled WGS sequence"/>
</dbReference>
<protein>
    <submittedName>
        <fullName evidence="2">ATP-binding protein</fullName>
    </submittedName>
</protein>
<evidence type="ECO:0000256" key="1">
    <source>
        <dbReference type="SAM" id="MobiDB-lite"/>
    </source>
</evidence>
<proteinExistence type="predicted"/>
<reference evidence="2" key="1">
    <citation type="submission" date="2020-11" db="EMBL/GenBank/DDBJ databases">
        <title>Agrobacterium vitis strain K377 genome.</title>
        <authorList>
            <person name="Xi H."/>
        </authorList>
    </citation>
    <scope>NUCLEOTIDE SEQUENCE</scope>
    <source>
        <strain evidence="2">K377</strain>
    </source>
</reference>
<accession>A0AAE2R951</accession>
<dbReference type="AlphaFoldDB" id="A0AAE2R951"/>
<dbReference type="SUPFAM" id="SSF55874">
    <property type="entry name" value="ATPase domain of HSP90 chaperone/DNA topoisomerase II/histidine kinase"/>
    <property type="match status" value="1"/>
</dbReference>
<organism evidence="2 3">
    <name type="scientific">Agrobacterium vitis</name>
    <name type="common">Rhizobium vitis</name>
    <dbReference type="NCBI Taxonomy" id="373"/>
    <lineage>
        <taxon>Bacteria</taxon>
        <taxon>Pseudomonadati</taxon>
        <taxon>Pseudomonadota</taxon>
        <taxon>Alphaproteobacteria</taxon>
        <taxon>Hyphomicrobiales</taxon>
        <taxon>Rhizobiaceae</taxon>
        <taxon>Rhizobium/Agrobacterium group</taxon>
        <taxon>Agrobacterium</taxon>
    </lineage>
</organism>
<name>A0AAE2R951_AGRVI</name>
<dbReference type="Gene3D" id="3.30.565.10">
    <property type="entry name" value="Histidine kinase-like ATPase, C-terminal domain"/>
    <property type="match status" value="1"/>
</dbReference>
<dbReference type="InterPro" id="IPR036890">
    <property type="entry name" value="HATPase_C_sf"/>
</dbReference>
<dbReference type="GO" id="GO:0005524">
    <property type="term" value="F:ATP binding"/>
    <property type="evidence" value="ECO:0007669"/>
    <property type="project" value="UniProtKB-KW"/>
</dbReference>
<dbReference type="RefSeq" id="WP_194415807.1">
    <property type="nucleotide sequence ID" value="NZ_JACXXJ020000003.1"/>
</dbReference>
<evidence type="ECO:0000313" key="3">
    <source>
        <dbReference type="Proteomes" id="UP000655037"/>
    </source>
</evidence>
<keyword evidence="2" id="KW-0547">Nucleotide-binding</keyword>
<dbReference type="Pfam" id="PF13589">
    <property type="entry name" value="HATPase_c_3"/>
    <property type="match status" value="1"/>
</dbReference>
<comment type="caution">
    <text evidence="2">The sequence shown here is derived from an EMBL/GenBank/DDBJ whole genome shotgun (WGS) entry which is preliminary data.</text>
</comment>
<gene>
    <name evidence="2" type="ORF">IEI95_002920</name>
</gene>
<keyword evidence="2" id="KW-0067">ATP-binding</keyword>
<dbReference type="EMBL" id="JACXXJ020000003">
    <property type="protein sequence ID" value="MBF2713204.1"/>
    <property type="molecule type" value="Genomic_DNA"/>
</dbReference>